<dbReference type="AlphaFoldDB" id="W8JFQ9"/>
<feature type="domain" description="BPL/LPL catalytic" evidence="1">
    <location>
        <begin position="42"/>
        <end position="252"/>
    </location>
</feature>
<protein>
    <submittedName>
        <fullName evidence="2">Octanoyltransferase LipM</fullName>
        <ecNumber evidence="2">2.3.1.181</ecNumber>
    </submittedName>
</protein>
<dbReference type="GO" id="GO:0033819">
    <property type="term" value="F:lipoyl(octanoyl) transferase activity"/>
    <property type="evidence" value="ECO:0007669"/>
    <property type="project" value="UniProtKB-EC"/>
</dbReference>
<dbReference type="Proteomes" id="UP000019433">
    <property type="component" value="Chromosome"/>
</dbReference>
<dbReference type="KEGG" id="cav:M832_01660"/>
<dbReference type="Pfam" id="PF03099">
    <property type="entry name" value="BPL_LplA_LipB"/>
    <property type="match status" value="1"/>
</dbReference>
<evidence type="ECO:0000259" key="1">
    <source>
        <dbReference type="PROSITE" id="PS51733"/>
    </source>
</evidence>
<accession>W8JFQ9</accession>
<proteinExistence type="predicted"/>
<gene>
    <name evidence="2" type="primary">lipM</name>
    <name evidence="2" type="ORF">M832_01660</name>
</gene>
<dbReference type="Gene3D" id="3.30.930.10">
    <property type="entry name" value="Bira Bifunctional Protein, Domain 2"/>
    <property type="match status" value="1"/>
</dbReference>
<dbReference type="STRING" id="1229831.M832_01660"/>
<dbReference type="HOGENOM" id="CLU_022986_7_0_0"/>
<name>W8JFQ9_9CHLA</name>
<sequence>MPLLIFSITSFIMVERIRIIDSGKASASSHMDRDKELLANLKKGEAILHLYEWEGVYPLTYGVFIRPEKFLVSNREELGMDAASRPTGGGFLFHHGDYAFSLLVSSEHPMHRNSILENYRSVNSLVLKVLNKIFRIEGTLSSDEDSHHSIESNCCMAKVSKYDVLMGNRKIGGAAQRTVKQGFLHQGSIFLSGSTTDFYYKFLLPEVADPIVSEINRCAFFPLGISAPSEDLVMARKEIKEKFIQIFSCEYL</sequence>
<dbReference type="InterPro" id="IPR004143">
    <property type="entry name" value="BPL_LPL_catalytic"/>
</dbReference>
<dbReference type="InterPro" id="IPR050664">
    <property type="entry name" value="Octanoyltrans_LipM/LipL"/>
</dbReference>
<dbReference type="EMBL" id="CP006571">
    <property type="protein sequence ID" value="AHK63035.1"/>
    <property type="molecule type" value="Genomic_DNA"/>
</dbReference>
<evidence type="ECO:0000313" key="3">
    <source>
        <dbReference type="Proteomes" id="UP000019433"/>
    </source>
</evidence>
<evidence type="ECO:0000313" key="2">
    <source>
        <dbReference type="EMBL" id="AHK63035.1"/>
    </source>
</evidence>
<keyword evidence="2" id="KW-0012">Acyltransferase</keyword>
<dbReference type="PATRIC" id="fig|1229831.3.peg.169"/>
<dbReference type="PANTHER" id="PTHR43679:SF2">
    <property type="entry name" value="OCTANOYL-[GCVH]:PROTEIN N-OCTANOYLTRANSFERASE"/>
    <property type="match status" value="1"/>
</dbReference>
<dbReference type="eggNOG" id="COG0095">
    <property type="taxonomic scope" value="Bacteria"/>
</dbReference>
<reference evidence="2 3" key="1">
    <citation type="journal article" date="2014" name="Syst. Appl. Microbiol.">
        <title>Evidence for the existence of two new members of the family Chlamydiaceae and proposal of Chlamydia avium sp. nov. and Chlamydia gallinacea sp. nov.</title>
        <authorList>
            <person name="Sachse K."/>
            <person name="Laroucau K."/>
            <person name="Riege K."/>
            <person name="Wehner S."/>
            <person name="Dilcher M."/>
            <person name="Creasy H.H."/>
            <person name="Weidmann M."/>
            <person name="Myers G."/>
            <person name="Vorimore F."/>
            <person name="Vicari N."/>
            <person name="Magnino S."/>
            <person name="Liebler-Tenorio E."/>
            <person name="Ruettger A."/>
            <person name="Bavoil P.M."/>
            <person name="Hufert F.T."/>
            <person name="Rossello-Mora R."/>
            <person name="Marz M."/>
        </authorList>
    </citation>
    <scope>NUCLEOTIDE SEQUENCE [LARGE SCALE GENOMIC DNA]</scope>
    <source>
        <strain evidence="2 3">10DC88</strain>
    </source>
</reference>
<dbReference type="SUPFAM" id="SSF55681">
    <property type="entry name" value="Class II aaRS and biotin synthetases"/>
    <property type="match status" value="1"/>
</dbReference>
<organism evidence="2 3">
    <name type="scientific">Chlamydia avium 10DC88</name>
    <dbReference type="NCBI Taxonomy" id="1229831"/>
    <lineage>
        <taxon>Bacteria</taxon>
        <taxon>Pseudomonadati</taxon>
        <taxon>Chlamydiota</taxon>
        <taxon>Chlamydiia</taxon>
        <taxon>Chlamydiales</taxon>
        <taxon>Chlamydiaceae</taxon>
        <taxon>Chlamydia/Chlamydophila group</taxon>
        <taxon>Chlamydia</taxon>
    </lineage>
</organism>
<dbReference type="InterPro" id="IPR045864">
    <property type="entry name" value="aa-tRNA-synth_II/BPL/LPL"/>
</dbReference>
<keyword evidence="2" id="KW-0808">Transferase</keyword>
<dbReference type="PROSITE" id="PS51733">
    <property type="entry name" value="BPL_LPL_CATALYTIC"/>
    <property type="match status" value="1"/>
</dbReference>
<dbReference type="PANTHER" id="PTHR43679">
    <property type="entry name" value="OCTANOYLTRANSFERASE LIPM-RELATED"/>
    <property type="match status" value="1"/>
</dbReference>
<dbReference type="EC" id="2.3.1.181" evidence="2"/>